<protein>
    <submittedName>
        <fullName evidence="1">Uncharacterized protein</fullName>
    </submittedName>
</protein>
<sequence length="392" mass="44240">MHVSLSLKEAEVLAEVNRILKTPRSVPLCELEQLQIQHDGFERQSSLEQDSFSLNQPQRISSQETIITSTCECLSPHELSDFSESDESIGTTSWERSISQASQCQKLVRNRRTVCEESMNPIISKSPEKSKFTQDAILIFIQPVMPSTLQVTPGAEELSRKIYLDVNTKTVQLHEQYLSLKCAGTTHHIGQQVDDLIMFKKFVRCVLHDRYSNLNLGLKVMQKCIVCMFFPEIIRYGQELEMVLEPDSFPTDVNVSEVAEMGVVREGEVDVALQCDRREVNVGEDEELVSEVPVGLVESNVALVCHQEVVSEVQVGVSAVDSLVLCDEEVPFSDDQNGDVEVNLEMMCDGMSDRSEEIEDGSFALAFEKFCEDSSKVTKNLRREEERFVELN</sequence>
<dbReference type="AlphaFoldDB" id="E9GPL6"/>
<evidence type="ECO:0000313" key="1">
    <source>
        <dbReference type="EMBL" id="EFX78567.1"/>
    </source>
</evidence>
<gene>
    <name evidence="1" type="ORF">DAPPUDRAFT_320348</name>
</gene>
<dbReference type="InParanoid" id="E9GPL6"/>
<dbReference type="HOGENOM" id="CLU_704504_0_0_1"/>
<organism evidence="1 2">
    <name type="scientific">Daphnia pulex</name>
    <name type="common">Water flea</name>
    <dbReference type="NCBI Taxonomy" id="6669"/>
    <lineage>
        <taxon>Eukaryota</taxon>
        <taxon>Metazoa</taxon>
        <taxon>Ecdysozoa</taxon>
        <taxon>Arthropoda</taxon>
        <taxon>Crustacea</taxon>
        <taxon>Branchiopoda</taxon>
        <taxon>Diplostraca</taxon>
        <taxon>Cladocera</taxon>
        <taxon>Anomopoda</taxon>
        <taxon>Daphniidae</taxon>
        <taxon>Daphnia</taxon>
    </lineage>
</organism>
<dbReference type="Proteomes" id="UP000000305">
    <property type="component" value="Unassembled WGS sequence"/>
</dbReference>
<dbReference type="EMBL" id="GL732557">
    <property type="protein sequence ID" value="EFX78567.1"/>
    <property type="molecule type" value="Genomic_DNA"/>
</dbReference>
<evidence type="ECO:0000313" key="2">
    <source>
        <dbReference type="Proteomes" id="UP000000305"/>
    </source>
</evidence>
<dbReference type="KEGG" id="dpx:DAPPUDRAFT_320348"/>
<reference evidence="1 2" key="1">
    <citation type="journal article" date="2011" name="Science">
        <title>The ecoresponsive genome of Daphnia pulex.</title>
        <authorList>
            <person name="Colbourne J.K."/>
            <person name="Pfrender M.E."/>
            <person name="Gilbert D."/>
            <person name="Thomas W.K."/>
            <person name="Tucker A."/>
            <person name="Oakley T.H."/>
            <person name="Tokishita S."/>
            <person name="Aerts A."/>
            <person name="Arnold G.J."/>
            <person name="Basu M.K."/>
            <person name="Bauer D.J."/>
            <person name="Caceres C.E."/>
            <person name="Carmel L."/>
            <person name="Casola C."/>
            <person name="Choi J.H."/>
            <person name="Detter J.C."/>
            <person name="Dong Q."/>
            <person name="Dusheyko S."/>
            <person name="Eads B.D."/>
            <person name="Frohlich T."/>
            <person name="Geiler-Samerotte K.A."/>
            <person name="Gerlach D."/>
            <person name="Hatcher P."/>
            <person name="Jogdeo S."/>
            <person name="Krijgsveld J."/>
            <person name="Kriventseva E.V."/>
            <person name="Kultz D."/>
            <person name="Laforsch C."/>
            <person name="Lindquist E."/>
            <person name="Lopez J."/>
            <person name="Manak J.R."/>
            <person name="Muller J."/>
            <person name="Pangilinan J."/>
            <person name="Patwardhan R.P."/>
            <person name="Pitluck S."/>
            <person name="Pritham E.J."/>
            <person name="Rechtsteiner A."/>
            <person name="Rho M."/>
            <person name="Rogozin I.B."/>
            <person name="Sakarya O."/>
            <person name="Salamov A."/>
            <person name="Schaack S."/>
            <person name="Shapiro H."/>
            <person name="Shiga Y."/>
            <person name="Skalitzky C."/>
            <person name="Smith Z."/>
            <person name="Souvorov A."/>
            <person name="Sung W."/>
            <person name="Tang Z."/>
            <person name="Tsuchiya D."/>
            <person name="Tu H."/>
            <person name="Vos H."/>
            <person name="Wang M."/>
            <person name="Wolf Y.I."/>
            <person name="Yamagata H."/>
            <person name="Yamada T."/>
            <person name="Ye Y."/>
            <person name="Shaw J.R."/>
            <person name="Andrews J."/>
            <person name="Crease T.J."/>
            <person name="Tang H."/>
            <person name="Lucas S.M."/>
            <person name="Robertson H.M."/>
            <person name="Bork P."/>
            <person name="Koonin E.V."/>
            <person name="Zdobnov E.M."/>
            <person name="Grigoriev I.V."/>
            <person name="Lynch M."/>
            <person name="Boore J.L."/>
        </authorList>
    </citation>
    <scope>NUCLEOTIDE SEQUENCE [LARGE SCALE GENOMIC DNA]</scope>
</reference>
<proteinExistence type="predicted"/>
<name>E9GPL6_DAPPU</name>
<dbReference type="OrthoDB" id="6370123at2759"/>
<accession>E9GPL6</accession>
<keyword evidence="2" id="KW-1185">Reference proteome</keyword>